<evidence type="ECO:0000313" key="2">
    <source>
        <dbReference type="Proteomes" id="UP000688137"/>
    </source>
</evidence>
<organism evidence="1 2">
    <name type="scientific">Paramecium primaurelia</name>
    <dbReference type="NCBI Taxonomy" id="5886"/>
    <lineage>
        <taxon>Eukaryota</taxon>
        <taxon>Sar</taxon>
        <taxon>Alveolata</taxon>
        <taxon>Ciliophora</taxon>
        <taxon>Intramacronucleata</taxon>
        <taxon>Oligohymenophorea</taxon>
        <taxon>Peniculida</taxon>
        <taxon>Parameciidae</taxon>
        <taxon>Paramecium</taxon>
    </lineage>
</organism>
<dbReference type="OMA" id="NQYIRTH"/>
<sequence>MQETPLKYMMADQYYLDHSDEYSSIQFQENQYLVNLNQNDVPIFQSKLIKNPTASLIGNYCLSIIHQIDPLFATIRVFKDKFLNILNEFIKYEEMFDRQNPFQEYLCQNQYIRTHIDNLSDIKYIDDQLYIQLNKNRLFEYLDQKYDSLVKYMHSDGVFQLQSCHSKEIEDYELQNCKLFYEYIGKDLFLEYYEYKQTQLCEKVTTMTFSTQFCTQLTRTLTLSNHSFKDQIGLKDQGDVTQI</sequence>
<name>A0A8S1MTI1_PARPR</name>
<dbReference type="Proteomes" id="UP000688137">
    <property type="component" value="Unassembled WGS sequence"/>
</dbReference>
<proteinExistence type="predicted"/>
<accession>A0A8S1MTI1</accession>
<dbReference type="EMBL" id="CAJJDM010000072">
    <property type="protein sequence ID" value="CAD8083029.1"/>
    <property type="molecule type" value="Genomic_DNA"/>
</dbReference>
<keyword evidence="2" id="KW-1185">Reference proteome</keyword>
<dbReference type="AlphaFoldDB" id="A0A8S1MTI1"/>
<evidence type="ECO:0000313" key="1">
    <source>
        <dbReference type="EMBL" id="CAD8083029.1"/>
    </source>
</evidence>
<reference evidence="1" key="1">
    <citation type="submission" date="2021-01" db="EMBL/GenBank/DDBJ databases">
        <authorList>
            <consortium name="Genoscope - CEA"/>
            <person name="William W."/>
        </authorList>
    </citation>
    <scope>NUCLEOTIDE SEQUENCE</scope>
</reference>
<comment type="caution">
    <text evidence="1">The sequence shown here is derived from an EMBL/GenBank/DDBJ whole genome shotgun (WGS) entry which is preliminary data.</text>
</comment>
<protein>
    <submittedName>
        <fullName evidence="1">Uncharacterized protein</fullName>
    </submittedName>
</protein>
<gene>
    <name evidence="1" type="ORF">PPRIM_AZ9-3.1.T0690074</name>
</gene>